<dbReference type="HOGENOM" id="CLU_048923_2_0_1"/>
<proteinExistence type="predicted"/>
<organism evidence="2 3">
    <name type="scientific">Pisolithus tinctorius Marx 270</name>
    <dbReference type="NCBI Taxonomy" id="870435"/>
    <lineage>
        <taxon>Eukaryota</taxon>
        <taxon>Fungi</taxon>
        <taxon>Dikarya</taxon>
        <taxon>Basidiomycota</taxon>
        <taxon>Agaricomycotina</taxon>
        <taxon>Agaricomycetes</taxon>
        <taxon>Agaricomycetidae</taxon>
        <taxon>Boletales</taxon>
        <taxon>Sclerodermatineae</taxon>
        <taxon>Pisolithaceae</taxon>
        <taxon>Pisolithus</taxon>
    </lineage>
</organism>
<evidence type="ECO:0000256" key="1">
    <source>
        <dbReference type="SAM" id="MobiDB-lite"/>
    </source>
</evidence>
<reference evidence="2 3" key="1">
    <citation type="submission" date="2014-04" db="EMBL/GenBank/DDBJ databases">
        <authorList>
            <consortium name="DOE Joint Genome Institute"/>
            <person name="Kuo A."/>
            <person name="Kohler A."/>
            <person name="Costa M.D."/>
            <person name="Nagy L.G."/>
            <person name="Floudas D."/>
            <person name="Copeland A."/>
            <person name="Barry K.W."/>
            <person name="Cichocki N."/>
            <person name="Veneault-Fourrey C."/>
            <person name="LaButti K."/>
            <person name="Lindquist E.A."/>
            <person name="Lipzen A."/>
            <person name="Lundell T."/>
            <person name="Morin E."/>
            <person name="Murat C."/>
            <person name="Sun H."/>
            <person name="Tunlid A."/>
            <person name="Henrissat B."/>
            <person name="Grigoriev I.V."/>
            <person name="Hibbett D.S."/>
            <person name="Martin F."/>
            <person name="Nordberg H.P."/>
            <person name="Cantor M.N."/>
            <person name="Hua S.X."/>
        </authorList>
    </citation>
    <scope>NUCLEOTIDE SEQUENCE [LARGE SCALE GENOMIC DNA]</scope>
    <source>
        <strain evidence="2 3">Marx 270</strain>
    </source>
</reference>
<evidence type="ECO:0008006" key="4">
    <source>
        <dbReference type="Google" id="ProtNLM"/>
    </source>
</evidence>
<gene>
    <name evidence="2" type="ORF">M404DRAFT_34279</name>
</gene>
<feature type="compositionally biased region" description="Acidic residues" evidence="1">
    <location>
        <begin position="195"/>
        <end position="210"/>
    </location>
</feature>
<evidence type="ECO:0000313" key="2">
    <source>
        <dbReference type="EMBL" id="KIN95287.1"/>
    </source>
</evidence>
<dbReference type="AlphaFoldDB" id="A0A0C3IE12"/>
<sequence>MDPGCTRCAQAKVVCKFVIDSNKKCIACVRCNQSKGKCHWPGDREDTESGPKAISKADKGKKQKVDEENAEAGPSNQKRARTSARPIEVLDLDETEAGGSGVKEASMARYSGLEGKPEQLIKAMGLIANNLASLFELHKIVVKNSGQIADALESLLNESYGFGMVVSPLDSGSSKLDSDELCEEAEWLNTHGKDEEEESKGEDESMAEAE</sequence>
<dbReference type="STRING" id="870435.A0A0C3IE12"/>
<evidence type="ECO:0000313" key="3">
    <source>
        <dbReference type="Proteomes" id="UP000054217"/>
    </source>
</evidence>
<feature type="region of interest" description="Disordered" evidence="1">
    <location>
        <begin position="186"/>
        <end position="210"/>
    </location>
</feature>
<dbReference type="Proteomes" id="UP000054217">
    <property type="component" value="Unassembled WGS sequence"/>
</dbReference>
<reference evidence="3" key="2">
    <citation type="submission" date="2015-01" db="EMBL/GenBank/DDBJ databases">
        <title>Evolutionary Origins and Diversification of the Mycorrhizal Mutualists.</title>
        <authorList>
            <consortium name="DOE Joint Genome Institute"/>
            <consortium name="Mycorrhizal Genomics Consortium"/>
            <person name="Kohler A."/>
            <person name="Kuo A."/>
            <person name="Nagy L.G."/>
            <person name="Floudas D."/>
            <person name="Copeland A."/>
            <person name="Barry K.W."/>
            <person name="Cichocki N."/>
            <person name="Veneault-Fourrey C."/>
            <person name="LaButti K."/>
            <person name="Lindquist E.A."/>
            <person name="Lipzen A."/>
            <person name="Lundell T."/>
            <person name="Morin E."/>
            <person name="Murat C."/>
            <person name="Riley R."/>
            <person name="Ohm R."/>
            <person name="Sun H."/>
            <person name="Tunlid A."/>
            <person name="Henrissat B."/>
            <person name="Grigoriev I.V."/>
            <person name="Hibbett D.S."/>
            <person name="Martin F."/>
        </authorList>
    </citation>
    <scope>NUCLEOTIDE SEQUENCE [LARGE SCALE GENOMIC DNA]</scope>
    <source>
        <strain evidence="3">Marx 270</strain>
    </source>
</reference>
<feature type="region of interest" description="Disordered" evidence="1">
    <location>
        <begin position="34"/>
        <end position="103"/>
    </location>
</feature>
<accession>A0A0C3IE12</accession>
<keyword evidence="3" id="KW-1185">Reference proteome</keyword>
<dbReference type="InParanoid" id="A0A0C3IE12"/>
<protein>
    <recommendedName>
        <fullName evidence="4">Zn(2)-C6 fungal-type domain-containing protein</fullName>
    </recommendedName>
</protein>
<name>A0A0C3IE12_PISTI</name>
<dbReference type="EMBL" id="KN832071">
    <property type="protein sequence ID" value="KIN95287.1"/>
    <property type="molecule type" value="Genomic_DNA"/>
</dbReference>
<feature type="compositionally biased region" description="Basic and acidic residues" evidence="1">
    <location>
        <begin position="40"/>
        <end position="67"/>
    </location>
</feature>